<dbReference type="GO" id="GO:0015031">
    <property type="term" value="P:protein transport"/>
    <property type="evidence" value="ECO:0007669"/>
    <property type="project" value="UniProtKB-KW"/>
</dbReference>
<dbReference type="NCBIfam" id="TIGR03592">
    <property type="entry name" value="yidC_oxa1_cterm"/>
    <property type="match status" value="1"/>
</dbReference>
<evidence type="ECO:0000256" key="17">
    <source>
        <dbReference type="SAM" id="MobiDB-lite"/>
    </source>
</evidence>
<protein>
    <recommendedName>
        <fullName evidence="3">Membrane protein insertase YidC</fullName>
    </recommendedName>
    <alternativeName>
        <fullName evidence="15">Foldase YidC</fullName>
    </alternativeName>
    <alternativeName>
        <fullName evidence="14">Membrane integrase YidC</fullName>
    </alternativeName>
    <alternativeName>
        <fullName evidence="13">Membrane protein YidC</fullName>
    </alternativeName>
</protein>
<evidence type="ECO:0000313" key="21">
    <source>
        <dbReference type="Proteomes" id="UP000516117"/>
    </source>
</evidence>
<feature type="transmembrane region" description="Helical" evidence="18">
    <location>
        <begin position="187"/>
        <end position="207"/>
    </location>
</feature>
<organism evidence="20 21">
    <name type="scientific">Tessaracoccus defluvii</name>
    <dbReference type="NCBI Taxonomy" id="1285901"/>
    <lineage>
        <taxon>Bacteria</taxon>
        <taxon>Bacillati</taxon>
        <taxon>Actinomycetota</taxon>
        <taxon>Actinomycetes</taxon>
        <taxon>Propionibacteriales</taxon>
        <taxon>Propionibacteriaceae</taxon>
        <taxon>Tessaracoccus</taxon>
    </lineage>
</organism>
<keyword evidence="5" id="KW-1003">Cell membrane</keyword>
<dbReference type="PANTHER" id="PTHR12428">
    <property type="entry name" value="OXA1"/>
    <property type="match status" value="1"/>
</dbReference>
<keyword evidence="21" id="KW-1185">Reference proteome</keyword>
<accession>A0A7H0H4D4</accession>
<dbReference type="GO" id="GO:0032977">
    <property type="term" value="F:membrane insertase activity"/>
    <property type="evidence" value="ECO:0007669"/>
    <property type="project" value="InterPro"/>
</dbReference>
<evidence type="ECO:0000256" key="14">
    <source>
        <dbReference type="ARBA" id="ARBA00033245"/>
    </source>
</evidence>
<evidence type="ECO:0000256" key="2">
    <source>
        <dbReference type="ARBA" id="ARBA00010527"/>
    </source>
</evidence>
<comment type="subunit">
    <text evidence="12">Interacts with the Sec translocase complex via SecD. Specifically interacts with transmembrane segments of nascent integral membrane proteins during membrane integration.</text>
</comment>
<dbReference type="Proteomes" id="UP000516117">
    <property type="component" value="Chromosome"/>
</dbReference>
<proteinExistence type="inferred from homology"/>
<dbReference type="GO" id="GO:0005886">
    <property type="term" value="C:plasma membrane"/>
    <property type="evidence" value="ECO:0007669"/>
    <property type="project" value="UniProtKB-SubCell"/>
</dbReference>
<feature type="transmembrane region" description="Helical" evidence="18">
    <location>
        <begin position="26"/>
        <end position="45"/>
    </location>
</feature>
<dbReference type="InterPro" id="IPR001708">
    <property type="entry name" value="YidC/ALB3/OXA1/COX18"/>
</dbReference>
<evidence type="ECO:0000256" key="5">
    <source>
        <dbReference type="ARBA" id="ARBA00022475"/>
    </source>
</evidence>
<keyword evidence="8 18" id="KW-1133">Transmembrane helix</keyword>
<dbReference type="GO" id="GO:0051205">
    <property type="term" value="P:protein insertion into membrane"/>
    <property type="evidence" value="ECO:0007669"/>
    <property type="project" value="TreeGrafter"/>
</dbReference>
<evidence type="ECO:0000256" key="16">
    <source>
        <dbReference type="RuleBase" id="RU003945"/>
    </source>
</evidence>
<evidence type="ECO:0000313" key="20">
    <source>
        <dbReference type="EMBL" id="QNP55400.1"/>
    </source>
</evidence>
<comment type="subcellular location">
    <subcellularLocation>
        <location evidence="1">Cell membrane</location>
        <topology evidence="1">Multi-pass membrane protein</topology>
    </subcellularLocation>
    <subcellularLocation>
        <location evidence="16">Membrane</location>
        <topology evidence="16">Multi-pass membrane protein</topology>
    </subcellularLocation>
</comment>
<evidence type="ECO:0000259" key="19">
    <source>
        <dbReference type="Pfam" id="PF02096"/>
    </source>
</evidence>
<evidence type="ECO:0000256" key="10">
    <source>
        <dbReference type="ARBA" id="ARBA00023186"/>
    </source>
</evidence>
<evidence type="ECO:0000256" key="8">
    <source>
        <dbReference type="ARBA" id="ARBA00022989"/>
    </source>
</evidence>
<dbReference type="Pfam" id="PF02096">
    <property type="entry name" value="60KD_IMP"/>
    <property type="match status" value="1"/>
</dbReference>
<keyword evidence="9 18" id="KW-0472">Membrane</keyword>
<keyword evidence="6 16" id="KW-0812">Transmembrane</keyword>
<evidence type="ECO:0000256" key="3">
    <source>
        <dbReference type="ARBA" id="ARBA00015325"/>
    </source>
</evidence>
<evidence type="ECO:0000256" key="15">
    <source>
        <dbReference type="ARBA" id="ARBA00033342"/>
    </source>
</evidence>
<evidence type="ECO:0000256" key="13">
    <source>
        <dbReference type="ARBA" id="ARBA00031538"/>
    </source>
</evidence>
<evidence type="ECO:0000256" key="9">
    <source>
        <dbReference type="ARBA" id="ARBA00023136"/>
    </source>
</evidence>
<evidence type="ECO:0000256" key="4">
    <source>
        <dbReference type="ARBA" id="ARBA00022448"/>
    </source>
</evidence>
<evidence type="ECO:0000256" key="1">
    <source>
        <dbReference type="ARBA" id="ARBA00004651"/>
    </source>
</evidence>
<name>A0A7H0H4D4_9ACTN</name>
<feature type="transmembrane region" description="Helical" evidence="18">
    <location>
        <begin position="51"/>
        <end position="73"/>
    </location>
</feature>
<evidence type="ECO:0000256" key="7">
    <source>
        <dbReference type="ARBA" id="ARBA00022927"/>
    </source>
</evidence>
<feature type="domain" description="Membrane insertase YidC/Oxa/ALB C-terminal" evidence="19">
    <location>
        <begin position="53"/>
        <end position="265"/>
    </location>
</feature>
<feature type="transmembrane region" description="Helical" evidence="18">
    <location>
        <begin position="228"/>
        <end position="252"/>
    </location>
</feature>
<evidence type="ECO:0000256" key="11">
    <source>
        <dbReference type="ARBA" id="ARBA00025034"/>
    </source>
</evidence>
<dbReference type="CDD" id="cd20070">
    <property type="entry name" value="5TM_YidC_Alb3"/>
    <property type="match status" value="1"/>
</dbReference>
<evidence type="ECO:0000256" key="6">
    <source>
        <dbReference type="ARBA" id="ARBA00022692"/>
    </source>
</evidence>
<feature type="compositionally biased region" description="Low complexity" evidence="17">
    <location>
        <begin position="334"/>
        <end position="349"/>
    </location>
</feature>
<sequence>MLDILLETAGFWDGIYGVLSAMMQPLYWAVSGILVFFHWAFTPLLGPDSGWTWALSIIMLTVVIRTLLIPLFVKQINSARSMQLLQPRMAELQKKFGHDRERLGQETMRLYQEEGVNPMASCLPMLLQMPIFISLFRVLEGVSSGNVRGQWLKDRPELVASLQDATIFNAGLADRVFPIEQFGATQVVGIILVIAMVGVFFITQLQLMRKNMPPESQTGQAAQMQKMMLYFFPVVYAASSVVIPIGVLVYWLTSNTWTMAQQAILIRNNPAPNTPAYIDWEERMLAKGKDPQAIINARAEKRRRTKKNPAATSRTVAGAETATVTVEGEETPEVKPTVTRQQVTRQVVRTTEDGKRVVARQQPKAQSRSERRTK</sequence>
<comment type="function">
    <text evidence="11">Required for the insertion and/or proper folding and/or complex formation of integral membrane proteins into the membrane. Involved in integration of membrane proteins that insert both dependently and independently of the Sec translocase complex, as well as at least some lipoproteins. Aids folding of multispanning membrane proteins.</text>
</comment>
<dbReference type="InterPro" id="IPR047196">
    <property type="entry name" value="YidC_ALB_C"/>
</dbReference>
<evidence type="ECO:0000256" key="18">
    <source>
        <dbReference type="SAM" id="Phobius"/>
    </source>
</evidence>
<keyword evidence="4" id="KW-0813">Transport</keyword>
<dbReference type="NCBIfam" id="NF002350">
    <property type="entry name" value="PRK01315.1"/>
    <property type="match status" value="1"/>
</dbReference>
<evidence type="ECO:0000256" key="12">
    <source>
        <dbReference type="ARBA" id="ARBA00026028"/>
    </source>
</evidence>
<dbReference type="PANTHER" id="PTHR12428:SF65">
    <property type="entry name" value="CYTOCHROME C OXIDASE ASSEMBLY PROTEIN COX18, MITOCHONDRIAL"/>
    <property type="match status" value="1"/>
</dbReference>
<reference evidence="20 21" key="1">
    <citation type="submission" date="2020-08" db="EMBL/GenBank/DDBJ databases">
        <title>Genome sequence of Tessaracoccus defluvii JCM 17540T.</title>
        <authorList>
            <person name="Hyun D.-W."/>
            <person name="Bae J.-W."/>
        </authorList>
    </citation>
    <scope>NUCLEOTIDE SEQUENCE [LARGE SCALE GENOMIC DNA]</scope>
    <source>
        <strain evidence="20 21">JCM 17540</strain>
    </source>
</reference>
<dbReference type="AlphaFoldDB" id="A0A7H0H4D4"/>
<keyword evidence="7" id="KW-0653">Protein transport</keyword>
<dbReference type="EMBL" id="CP060789">
    <property type="protein sequence ID" value="QNP55400.1"/>
    <property type="molecule type" value="Genomic_DNA"/>
</dbReference>
<dbReference type="InterPro" id="IPR028055">
    <property type="entry name" value="YidC/Oxa/ALB_C"/>
</dbReference>
<feature type="region of interest" description="Disordered" evidence="17">
    <location>
        <begin position="325"/>
        <end position="374"/>
    </location>
</feature>
<dbReference type="KEGG" id="tdf:H9L22_14485"/>
<gene>
    <name evidence="20" type="primary">yidC</name>
    <name evidence="20" type="ORF">H9L22_14485</name>
</gene>
<keyword evidence="10" id="KW-0143">Chaperone</keyword>
<comment type="similarity">
    <text evidence="2">Belongs to the OXA1/ALB3/YidC family. Type 1 subfamily.</text>
</comment>